<accession>A0A4C1ZPG2</accession>
<organism evidence="1 2">
    <name type="scientific">Eumeta variegata</name>
    <name type="common">Bagworm moth</name>
    <name type="synonym">Eumeta japonica</name>
    <dbReference type="NCBI Taxonomy" id="151549"/>
    <lineage>
        <taxon>Eukaryota</taxon>
        <taxon>Metazoa</taxon>
        <taxon>Ecdysozoa</taxon>
        <taxon>Arthropoda</taxon>
        <taxon>Hexapoda</taxon>
        <taxon>Insecta</taxon>
        <taxon>Pterygota</taxon>
        <taxon>Neoptera</taxon>
        <taxon>Endopterygota</taxon>
        <taxon>Lepidoptera</taxon>
        <taxon>Glossata</taxon>
        <taxon>Ditrysia</taxon>
        <taxon>Tineoidea</taxon>
        <taxon>Psychidae</taxon>
        <taxon>Oiketicinae</taxon>
        <taxon>Eumeta</taxon>
    </lineage>
</organism>
<protein>
    <submittedName>
        <fullName evidence="1">Uncharacterized protein</fullName>
    </submittedName>
</protein>
<proteinExistence type="predicted"/>
<gene>
    <name evidence="1" type="ORF">EVAR_69664_1</name>
</gene>
<dbReference type="AlphaFoldDB" id="A0A4C1ZPG2"/>
<dbReference type="Proteomes" id="UP000299102">
    <property type="component" value="Unassembled WGS sequence"/>
</dbReference>
<dbReference type="EMBL" id="BGZK01002029">
    <property type="protein sequence ID" value="GBP89780.1"/>
    <property type="molecule type" value="Genomic_DNA"/>
</dbReference>
<keyword evidence="2" id="KW-1185">Reference proteome</keyword>
<evidence type="ECO:0000313" key="1">
    <source>
        <dbReference type="EMBL" id="GBP89780.1"/>
    </source>
</evidence>
<reference evidence="1 2" key="1">
    <citation type="journal article" date="2019" name="Commun. Biol.">
        <title>The bagworm genome reveals a unique fibroin gene that provides high tensile strength.</title>
        <authorList>
            <person name="Kono N."/>
            <person name="Nakamura H."/>
            <person name="Ohtoshi R."/>
            <person name="Tomita M."/>
            <person name="Numata K."/>
            <person name="Arakawa K."/>
        </authorList>
    </citation>
    <scope>NUCLEOTIDE SEQUENCE [LARGE SCALE GENOMIC DNA]</scope>
</reference>
<sequence>MSDVRSASVCYFKSFVVDGRAPPIDAPIPELILRVSIFGASRIISRRLFPARPQTLPYGTSSGLKPPIPGDTVCGVVLVVCWNRQWGDGGGVRMRELSFARRNS</sequence>
<evidence type="ECO:0000313" key="2">
    <source>
        <dbReference type="Proteomes" id="UP000299102"/>
    </source>
</evidence>
<name>A0A4C1ZPG2_EUMVA</name>
<comment type="caution">
    <text evidence="1">The sequence shown here is derived from an EMBL/GenBank/DDBJ whole genome shotgun (WGS) entry which is preliminary data.</text>
</comment>